<evidence type="ECO:0008006" key="3">
    <source>
        <dbReference type="Google" id="ProtNLM"/>
    </source>
</evidence>
<dbReference type="PANTHER" id="PTHR39401:SF1">
    <property type="entry name" value="SNOAL-LIKE DOMAIN-CONTAINING PROTEIN"/>
    <property type="match status" value="1"/>
</dbReference>
<dbReference type="SUPFAM" id="SSF54427">
    <property type="entry name" value="NTF2-like"/>
    <property type="match status" value="1"/>
</dbReference>
<dbReference type="Proteomes" id="UP001215712">
    <property type="component" value="Unassembled WGS sequence"/>
</dbReference>
<evidence type="ECO:0000313" key="1">
    <source>
        <dbReference type="EMBL" id="KAJ5703345.1"/>
    </source>
</evidence>
<accession>A0AAD6HAD4</accession>
<sequence length="147" mass="16813">MSYNILCDITLAPPRGADIVEFMNNFYRISDTEELHEKYVESFTEDATLIMGPKEAKGTDGIRTLRHGLWTHVASRKHTPTRIFFSGENEIMLYGGVNYRLKANPENDVYVPWAGRVVFDLGEKLEGEVKMQFYQVYLDPSAQSGKK</sequence>
<reference evidence="1" key="1">
    <citation type="journal article" date="2023" name="IMA Fungus">
        <title>Comparative genomic study of the Penicillium genus elucidates a diverse pangenome and 15 lateral gene transfer events.</title>
        <authorList>
            <person name="Petersen C."/>
            <person name="Sorensen T."/>
            <person name="Nielsen M.R."/>
            <person name="Sondergaard T.E."/>
            <person name="Sorensen J.L."/>
            <person name="Fitzpatrick D.A."/>
            <person name="Frisvad J.C."/>
            <person name="Nielsen K.L."/>
        </authorList>
    </citation>
    <scope>NUCLEOTIDE SEQUENCE</scope>
    <source>
        <strain evidence="1">IBT 17514</strain>
    </source>
</reference>
<organism evidence="1 2">
    <name type="scientific">Penicillium malachiteum</name>
    <dbReference type="NCBI Taxonomy" id="1324776"/>
    <lineage>
        <taxon>Eukaryota</taxon>
        <taxon>Fungi</taxon>
        <taxon>Dikarya</taxon>
        <taxon>Ascomycota</taxon>
        <taxon>Pezizomycotina</taxon>
        <taxon>Eurotiomycetes</taxon>
        <taxon>Eurotiomycetidae</taxon>
        <taxon>Eurotiales</taxon>
        <taxon>Aspergillaceae</taxon>
        <taxon>Penicillium</taxon>
    </lineage>
</organism>
<keyword evidence="2" id="KW-1185">Reference proteome</keyword>
<name>A0AAD6HAD4_9EURO</name>
<dbReference type="InterPro" id="IPR032710">
    <property type="entry name" value="NTF2-like_dom_sf"/>
</dbReference>
<comment type="caution">
    <text evidence="1">The sequence shown here is derived from an EMBL/GenBank/DDBJ whole genome shotgun (WGS) entry which is preliminary data.</text>
</comment>
<dbReference type="PANTHER" id="PTHR39401">
    <property type="entry name" value="SNOAL-LIKE DOMAIN-CONTAINING PROTEIN"/>
    <property type="match status" value="1"/>
</dbReference>
<gene>
    <name evidence="1" type="ORF">N7493_011734</name>
</gene>
<dbReference type="Gene3D" id="3.10.450.50">
    <property type="match status" value="1"/>
</dbReference>
<dbReference type="EMBL" id="JAQJAN010000023">
    <property type="protein sequence ID" value="KAJ5703345.1"/>
    <property type="molecule type" value="Genomic_DNA"/>
</dbReference>
<proteinExistence type="predicted"/>
<dbReference type="AlphaFoldDB" id="A0AAD6HAD4"/>
<reference evidence="1" key="2">
    <citation type="submission" date="2023-01" db="EMBL/GenBank/DDBJ databases">
        <authorList>
            <person name="Petersen C."/>
        </authorList>
    </citation>
    <scope>NUCLEOTIDE SEQUENCE</scope>
    <source>
        <strain evidence="1">IBT 17514</strain>
    </source>
</reference>
<evidence type="ECO:0000313" key="2">
    <source>
        <dbReference type="Proteomes" id="UP001215712"/>
    </source>
</evidence>
<protein>
    <recommendedName>
        <fullName evidence="3">SnoaL-like domain-containing protein</fullName>
    </recommendedName>
</protein>